<proteinExistence type="predicted"/>
<evidence type="ECO:0000259" key="3">
    <source>
        <dbReference type="PROSITE" id="PS51677"/>
    </source>
</evidence>
<dbReference type="SUPFAM" id="SSF53448">
    <property type="entry name" value="Nucleotide-diphospho-sugar transferases"/>
    <property type="match status" value="1"/>
</dbReference>
<dbReference type="CDD" id="cd10918">
    <property type="entry name" value="CE4_NodB_like_5s_6s"/>
    <property type="match status" value="1"/>
</dbReference>
<dbReference type="Pfam" id="PF01522">
    <property type="entry name" value="Polysacc_deac_1"/>
    <property type="match status" value="1"/>
</dbReference>
<dbReference type="InterPro" id="IPR051398">
    <property type="entry name" value="Polysacch_Deacetylase"/>
</dbReference>
<evidence type="ECO:0000313" key="4">
    <source>
        <dbReference type="EMBL" id="SNR77272.1"/>
    </source>
</evidence>
<dbReference type="GO" id="GO:0005975">
    <property type="term" value="P:carbohydrate metabolic process"/>
    <property type="evidence" value="ECO:0007669"/>
    <property type="project" value="InterPro"/>
</dbReference>
<dbReference type="InterPro" id="IPR029044">
    <property type="entry name" value="Nucleotide-diphossugar_trans"/>
</dbReference>
<dbReference type="AlphaFoldDB" id="A0A238Z1Y3"/>
<protein>
    <submittedName>
        <fullName evidence="4">Glycosyltransferase, GT2 family</fullName>
    </submittedName>
</protein>
<reference evidence="4 5" key="1">
    <citation type="submission" date="2017-06" db="EMBL/GenBank/DDBJ databases">
        <authorList>
            <person name="Kim H.J."/>
            <person name="Triplett B.A."/>
        </authorList>
    </citation>
    <scope>NUCLEOTIDE SEQUENCE [LARGE SCALE GENOMIC DNA]</scope>
    <source>
        <strain evidence="4 5">DSM 44272</strain>
    </source>
</reference>
<evidence type="ECO:0000256" key="1">
    <source>
        <dbReference type="ARBA" id="ARBA00004613"/>
    </source>
</evidence>
<dbReference type="PANTHER" id="PTHR34216:SF3">
    <property type="entry name" value="POLY-BETA-1,6-N-ACETYL-D-GLUCOSAMINE N-DEACETYLASE"/>
    <property type="match status" value="1"/>
</dbReference>
<dbReference type="RefSeq" id="WP_089338118.1">
    <property type="nucleotide sequence ID" value="NZ_FZNO01000024.1"/>
</dbReference>
<feature type="domain" description="NodB homology" evidence="3">
    <location>
        <begin position="380"/>
        <end position="580"/>
    </location>
</feature>
<evidence type="ECO:0000313" key="5">
    <source>
        <dbReference type="Proteomes" id="UP000198403"/>
    </source>
</evidence>
<comment type="subcellular location">
    <subcellularLocation>
        <location evidence="1">Secreted</location>
    </subcellularLocation>
</comment>
<keyword evidence="2" id="KW-0732">Signal</keyword>
<sequence>MTPSGARFSIVVPTYQRRDVLLGTMTALARLETPWPIELVVVVDGSTDGTADAARAVPLPFPLTVVEQPNRGAAAARNAGAASATGEFLLFLDDDMVADPRLLVEHDAVLRQGADAAVGHIPLHPDSPRTLLTPGVERWVRLRHERLTRTQGQLALGDLLTGQLSVRAAVFQAAGGFDESFNVNGAFGAEDTDFLHRLLSSGAVVRYAPGAITSQRYVVTPDQYLRQWRQGGRADAALVRKHPALADTLAEQHGAKTPTGRLLARWAPSVPSRVARALAAPVVARARTGGSDLLTRWAFARVRDAQYWRGLAEGGGLRTGAAVLLAYHAVEDVDDAVIGDWCVGPELFERQLDALTAAGVSWIGLGDLLAWLDGAPLPDRAVLLTFDDGYADLLQHAAPALERRGIPAVVLLVSDQIGGWNEWDARRGAGKLPLLTEEQLHELVARGWSLGAHSHTHAHLTQLDDATLGRELTEPLAGLRARGLPVEPVLAYPHGEHDARVRAATRRAGYAAAFALEGRRPSTGARGRFALPRIEVRRDTTPEALVDAVRHPPRHPAREVERELRGVARRLLRTVGSLRR</sequence>
<dbReference type="SUPFAM" id="SSF88713">
    <property type="entry name" value="Glycoside hydrolase/deacetylase"/>
    <property type="match status" value="1"/>
</dbReference>
<evidence type="ECO:0000256" key="2">
    <source>
        <dbReference type="ARBA" id="ARBA00022729"/>
    </source>
</evidence>
<keyword evidence="4" id="KW-0808">Transferase</keyword>
<dbReference type="PROSITE" id="PS51677">
    <property type="entry name" value="NODB"/>
    <property type="match status" value="1"/>
</dbReference>
<dbReference type="InterPro" id="IPR011330">
    <property type="entry name" value="Glyco_hydro/deAcase_b/a-brl"/>
</dbReference>
<gene>
    <name evidence="4" type="ORF">SAMN06272737_12438</name>
</gene>
<organism evidence="4 5">
    <name type="scientific">Blastococcus mobilis</name>
    <dbReference type="NCBI Taxonomy" id="1938746"/>
    <lineage>
        <taxon>Bacteria</taxon>
        <taxon>Bacillati</taxon>
        <taxon>Actinomycetota</taxon>
        <taxon>Actinomycetes</taxon>
        <taxon>Geodermatophilales</taxon>
        <taxon>Geodermatophilaceae</taxon>
        <taxon>Blastococcus</taxon>
    </lineage>
</organism>
<name>A0A238Z1Y3_9ACTN</name>
<dbReference type="Gene3D" id="3.90.550.10">
    <property type="entry name" value="Spore Coat Polysaccharide Biosynthesis Protein SpsA, Chain A"/>
    <property type="match status" value="1"/>
</dbReference>
<dbReference type="GO" id="GO:0016810">
    <property type="term" value="F:hydrolase activity, acting on carbon-nitrogen (but not peptide) bonds"/>
    <property type="evidence" value="ECO:0007669"/>
    <property type="project" value="InterPro"/>
</dbReference>
<dbReference type="GO" id="GO:0016740">
    <property type="term" value="F:transferase activity"/>
    <property type="evidence" value="ECO:0007669"/>
    <property type="project" value="UniProtKB-KW"/>
</dbReference>
<dbReference type="GO" id="GO:0005576">
    <property type="term" value="C:extracellular region"/>
    <property type="evidence" value="ECO:0007669"/>
    <property type="project" value="UniProtKB-SubCell"/>
</dbReference>
<accession>A0A238Z1Y3</accession>
<keyword evidence="5" id="KW-1185">Reference proteome</keyword>
<dbReference type="OrthoDB" id="9782872at2"/>
<dbReference type="InterPro" id="IPR001173">
    <property type="entry name" value="Glyco_trans_2-like"/>
</dbReference>
<dbReference type="Gene3D" id="3.20.20.370">
    <property type="entry name" value="Glycoside hydrolase/deacetylase"/>
    <property type="match status" value="1"/>
</dbReference>
<dbReference type="Pfam" id="PF00535">
    <property type="entry name" value="Glycos_transf_2"/>
    <property type="match status" value="1"/>
</dbReference>
<dbReference type="PANTHER" id="PTHR34216">
    <property type="match status" value="1"/>
</dbReference>
<dbReference type="InterPro" id="IPR002509">
    <property type="entry name" value="NODB_dom"/>
</dbReference>
<dbReference type="Proteomes" id="UP000198403">
    <property type="component" value="Unassembled WGS sequence"/>
</dbReference>
<dbReference type="EMBL" id="FZNO01000024">
    <property type="protein sequence ID" value="SNR77272.1"/>
    <property type="molecule type" value="Genomic_DNA"/>
</dbReference>